<keyword evidence="2" id="KW-1185">Reference proteome</keyword>
<evidence type="ECO:0000313" key="1">
    <source>
        <dbReference type="EMBL" id="AEP09050.1"/>
    </source>
</evidence>
<gene>
    <name evidence="1" type="ordered locus">MICA_716</name>
</gene>
<organism evidence="1 2">
    <name type="scientific">Micavibrio aeruginosavorus (strain ARL-13)</name>
    <dbReference type="NCBI Taxonomy" id="856793"/>
    <lineage>
        <taxon>Bacteria</taxon>
        <taxon>Pseudomonadati</taxon>
        <taxon>Bdellovibrionota</taxon>
        <taxon>Bdellovibrionia</taxon>
        <taxon>Bdellovibrionales</taxon>
        <taxon>Pseudobdellovibrionaceae</taxon>
        <taxon>Micavibrio</taxon>
    </lineage>
</organism>
<dbReference type="RefSeq" id="WP_014102273.1">
    <property type="nucleotide sequence ID" value="NC_016026.1"/>
</dbReference>
<dbReference type="Proteomes" id="UP000009286">
    <property type="component" value="Chromosome"/>
</dbReference>
<accession>G2KQB4</accession>
<dbReference type="KEGG" id="mai:MICA_716"/>
<evidence type="ECO:0000313" key="2">
    <source>
        <dbReference type="Proteomes" id="UP000009286"/>
    </source>
</evidence>
<protein>
    <submittedName>
        <fullName evidence="1">Uncharacterized protein</fullName>
    </submittedName>
</protein>
<proteinExistence type="predicted"/>
<dbReference type="OrthoDB" id="9819811at2"/>
<sequence length="205" mass="23228">MGPEDVTRRDVENFLAGRDMVDARVVDQICDRVRQDPKAQSEVAQMFNNAAGNMMSGMRSNKYLLAMTQTLQDPEFSDVRDHMIRATQAIQKAMEGFLENDALAEAMEDNPRTDQWGQPTLFVQMKPENAELLVCDPNFMDPLARISNMKPLSEERVDQFNEAVSQRARALYPMDEEAFRQEAVKAEPQGQDLLRRFGLVDGPGV</sequence>
<dbReference type="HOGENOM" id="CLU_1336219_0_0_5"/>
<name>G2KQB4_MICAA</name>
<dbReference type="EMBL" id="CP002382">
    <property type="protein sequence ID" value="AEP09050.1"/>
    <property type="molecule type" value="Genomic_DNA"/>
</dbReference>
<dbReference type="AlphaFoldDB" id="G2KQB4"/>
<dbReference type="STRING" id="856793.MICA_716"/>
<reference evidence="1 2" key="1">
    <citation type="journal article" date="2011" name="BMC Genomics">
        <title>Genomic insights into an obligate epibiotic bacterial predator: Micavibrio aeruginosavorus ARL-13.</title>
        <authorList>
            <person name="Wang Z."/>
            <person name="Kadouri D."/>
            <person name="Wu M."/>
        </authorList>
    </citation>
    <scope>NUCLEOTIDE SEQUENCE [LARGE SCALE GENOMIC DNA]</scope>
    <source>
        <strain evidence="1 2">ARL-13</strain>
    </source>
</reference>